<name>A0A6J4QCE8_9BACT</name>
<accession>A0A6J4QCE8</accession>
<proteinExistence type="predicted"/>
<gene>
    <name evidence="2" type="ORF">AVDCRST_MAG64-4009</name>
</gene>
<evidence type="ECO:0000256" key="1">
    <source>
        <dbReference type="SAM" id="MobiDB-lite"/>
    </source>
</evidence>
<feature type="non-terminal residue" evidence="2">
    <location>
        <position position="51"/>
    </location>
</feature>
<sequence length="51" mass="5580">CAKPRIAPADRAIAPRLPSRTPCPSGPCRCRRGRSRRASREPALSRLPRGT</sequence>
<feature type="non-terminal residue" evidence="2">
    <location>
        <position position="1"/>
    </location>
</feature>
<evidence type="ECO:0000313" key="2">
    <source>
        <dbReference type="EMBL" id="CAA9439056.1"/>
    </source>
</evidence>
<feature type="compositionally biased region" description="Low complexity" evidence="1">
    <location>
        <begin position="1"/>
        <end position="28"/>
    </location>
</feature>
<organism evidence="2">
    <name type="scientific">uncultured Phycisphaerae bacterium</name>
    <dbReference type="NCBI Taxonomy" id="904963"/>
    <lineage>
        <taxon>Bacteria</taxon>
        <taxon>Pseudomonadati</taxon>
        <taxon>Planctomycetota</taxon>
        <taxon>Phycisphaerae</taxon>
        <taxon>environmental samples</taxon>
    </lineage>
</organism>
<reference evidence="2" key="1">
    <citation type="submission" date="2020-02" db="EMBL/GenBank/DDBJ databases">
        <authorList>
            <person name="Meier V. D."/>
        </authorList>
    </citation>
    <scope>NUCLEOTIDE SEQUENCE</scope>
    <source>
        <strain evidence="2">AVDCRST_MAG64</strain>
    </source>
</reference>
<dbReference type="EMBL" id="CADCUQ010000928">
    <property type="protein sequence ID" value="CAA9439056.1"/>
    <property type="molecule type" value="Genomic_DNA"/>
</dbReference>
<feature type="region of interest" description="Disordered" evidence="1">
    <location>
        <begin position="1"/>
        <end position="51"/>
    </location>
</feature>
<dbReference type="AlphaFoldDB" id="A0A6J4QCE8"/>
<protein>
    <submittedName>
        <fullName evidence="2">Uncharacterized protein</fullName>
    </submittedName>
</protein>